<reference evidence="5" key="2">
    <citation type="submission" date="2022-10" db="EMBL/GenBank/DDBJ databases">
        <authorList>
            <consortium name="ENA_rothamsted_submissions"/>
            <consortium name="culmorum"/>
            <person name="King R."/>
        </authorList>
    </citation>
    <scope>NUCLEOTIDE SEQUENCE</scope>
</reference>
<dbReference type="PROSITE" id="PS01180">
    <property type="entry name" value="CUB"/>
    <property type="match status" value="1"/>
</dbReference>
<feature type="signal peptide" evidence="3">
    <location>
        <begin position="1"/>
        <end position="18"/>
    </location>
</feature>
<comment type="caution">
    <text evidence="2">Lacks conserved residue(s) required for the propagation of feature annotation.</text>
</comment>
<dbReference type="EMBL" id="OU896712">
    <property type="protein sequence ID" value="CAG9822941.1"/>
    <property type="molecule type" value="Genomic_DNA"/>
</dbReference>
<name>A0A9N9SHC6_PHACE</name>
<dbReference type="PANTHER" id="PTHR47537:SF2">
    <property type="entry name" value="CUBILIN"/>
    <property type="match status" value="1"/>
</dbReference>
<evidence type="ECO:0000313" key="5">
    <source>
        <dbReference type="EMBL" id="CAG9822941.1"/>
    </source>
</evidence>
<dbReference type="SMART" id="SM00042">
    <property type="entry name" value="CUB"/>
    <property type="match status" value="1"/>
</dbReference>
<sequence>MNILLELLYVACLCLNRADIIRVYDGKSAADPAIRVLCNEGSEIEILSSGPDLFIEFVANSDWPGQGFKAKYQFQPSEDNSIESHPYHRLRTFSAPTEVEPSVSETRSSCDIVISSDTNKNGTLTSPSYPTSYPPKTTCRYEFQGRGKERVQIVFQEFNLYQAVATIREMEKIDSFCGSALPKPVMSNGPRIKLEFVSLVSPRFSRGFRATYAFTESKYISNSEFESASASVEHG</sequence>
<evidence type="ECO:0000313" key="6">
    <source>
        <dbReference type="Proteomes" id="UP001153737"/>
    </source>
</evidence>
<protein>
    <recommendedName>
        <fullName evidence="4">CUB domain-containing protein</fullName>
    </recommendedName>
</protein>
<dbReference type="InterPro" id="IPR000859">
    <property type="entry name" value="CUB_dom"/>
</dbReference>
<dbReference type="OrthoDB" id="6369184at2759"/>
<dbReference type="InterPro" id="IPR053207">
    <property type="entry name" value="Non-NMDA_GluR_Accessory"/>
</dbReference>
<organism evidence="5 6">
    <name type="scientific">Phaedon cochleariae</name>
    <name type="common">Mustard beetle</name>
    <dbReference type="NCBI Taxonomy" id="80249"/>
    <lineage>
        <taxon>Eukaryota</taxon>
        <taxon>Metazoa</taxon>
        <taxon>Ecdysozoa</taxon>
        <taxon>Arthropoda</taxon>
        <taxon>Hexapoda</taxon>
        <taxon>Insecta</taxon>
        <taxon>Pterygota</taxon>
        <taxon>Neoptera</taxon>
        <taxon>Endopterygota</taxon>
        <taxon>Coleoptera</taxon>
        <taxon>Polyphaga</taxon>
        <taxon>Cucujiformia</taxon>
        <taxon>Chrysomeloidea</taxon>
        <taxon>Chrysomelidae</taxon>
        <taxon>Chrysomelinae</taxon>
        <taxon>Chrysomelini</taxon>
        <taxon>Phaedon</taxon>
    </lineage>
</organism>
<dbReference type="CDD" id="cd00041">
    <property type="entry name" value="CUB"/>
    <property type="match status" value="2"/>
</dbReference>
<dbReference type="AlphaFoldDB" id="A0A9N9SHC6"/>
<reference evidence="5" key="1">
    <citation type="submission" date="2022-01" db="EMBL/GenBank/DDBJ databases">
        <authorList>
            <person name="King R."/>
        </authorList>
    </citation>
    <scope>NUCLEOTIDE SEQUENCE</scope>
</reference>
<dbReference type="PANTHER" id="PTHR47537">
    <property type="entry name" value="CUBILIN"/>
    <property type="match status" value="1"/>
</dbReference>
<keyword evidence="1" id="KW-1015">Disulfide bond</keyword>
<dbReference type="Gene3D" id="2.60.120.290">
    <property type="entry name" value="Spermadhesin, CUB domain"/>
    <property type="match status" value="2"/>
</dbReference>
<keyword evidence="6" id="KW-1185">Reference proteome</keyword>
<evidence type="ECO:0000256" key="2">
    <source>
        <dbReference type="PROSITE-ProRule" id="PRU00059"/>
    </source>
</evidence>
<feature type="chain" id="PRO_5040292695" description="CUB domain-containing protein" evidence="3">
    <location>
        <begin position="19"/>
        <end position="235"/>
    </location>
</feature>
<dbReference type="Proteomes" id="UP001153737">
    <property type="component" value="Chromosome 6"/>
</dbReference>
<dbReference type="SUPFAM" id="SSF49854">
    <property type="entry name" value="Spermadhesin, CUB domain"/>
    <property type="match status" value="2"/>
</dbReference>
<proteinExistence type="predicted"/>
<dbReference type="GO" id="GO:0005886">
    <property type="term" value="C:plasma membrane"/>
    <property type="evidence" value="ECO:0007669"/>
    <property type="project" value="TreeGrafter"/>
</dbReference>
<feature type="domain" description="CUB" evidence="4">
    <location>
        <begin position="110"/>
        <end position="215"/>
    </location>
</feature>
<dbReference type="Pfam" id="PF00431">
    <property type="entry name" value="CUB"/>
    <property type="match status" value="2"/>
</dbReference>
<accession>A0A9N9SHC6</accession>
<evidence type="ECO:0000256" key="1">
    <source>
        <dbReference type="ARBA" id="ARBA00023157"/>
    </source>
</evidence>
<dbReference type="InterPro" id="IPR035914">
    <property type="entry name" value="Sperma_CUB_dom_sf"/>
</dbReference>
<evidence type="ECO:0000259" key="4">
    <source>
        <dbReference type="PROSITE" id="PS01180"/>
    </source>
</evidence>
<gene>
    <name evidence="5" type="ORF">PHAECO_LOCUS9938</name>
</gene>
<keyword evidence="3" id="KW-0732">Signal</keyword>
<evidence type="ECO:0000256" key="3">
    <source>
        <dbReference type="SAM" id="SignalP"/>
    </source>
</evidence>